<evidence type="ECO:0000313" key="1">
    <source>
        <dbReference type="EMBL" id="PKY56011.1"/>
    </source>
</evidence>
<reference evidence="1 2" key="1">
    <citation type="submission" date="2015-10" db="EMBL/GenBank/DDBJ databases">
        <title>Genome analyses suggest a sexual origin of heterokaryosis in a supposedly ancient asexual fungus.</title>
        <authorList>
            <person name="Ropars J."/>
            <person name="Sedzielewska K."/>
            <person name="Noel J."/>
            <person name="Charron P."/>
            <person name="Farinelli L."/>
            <person name="Marton T."/>
            <person name="Kruger M."/>
            <person name="Pelin A."/>
            <person name="Brachmann A."/>
            <person name="Corradi N."/>
        </authorList>
    </citation>
    <scope>NUCLEOTIDE SEQUENCE [LARGE SCALE GENOMIC DNA]</scope>
    <source>
        <strain evidence="1 2">A4</strain>
    </source>
</reference>
<dbReference type="EMBL" id="LLXI01002036">
    <property type="protein sequence ID" value="PKY56011.1"/>
    <property type="molecule type" value="Genomic_DNA"/>
</dbReference>
<organism evidence="1 2">
    <name type="scientific">Rhizophagus irregularis</name>
    <dbReference type="NCBI Taxonomy" id="588596"/>
    <lineage>
        <taxon>Eukaryota</taxon>
        <taxon>Fungi</taxon>
        <taxon>Fungi incertae sedis</taxon>
        <taxon>Mucoromycota</taxon>
        <taxon>Glomeromycotina</taxon>
        <taxon>Glomeromycetes</taxon>
        <taxon>Glomerales</taxon>
        <taxon>Glomeraceae</taxon>
        <taxon>Rhizophagus</taxon>
    </lineage>
</organism>
<keyword evidence="2" id="KW-1185">Reference proteome</keyword>
<dbReference type="AlphaFoldDB" id="A0A2I1HAU0"/>
<proteinExistence type="predicted"/>
<sequence>MSAKDMVIELNKLAEEGLITRYSARLRKESAEQRVIAETSKRIENEGGNSKIVVSGRKDNISII</sequence>
<protein>
    <submittedName>
        <fullName evidence="1">Uncharacterized protein</fullName>
    </submittedName>
</protein>
<dbReference type="Proteomes" id="UP000234323">
    <property type="component" value="Unassembled WGS sequence"/>
</dbReference>
<comment type="caution">
    <text evidence="1">The sequence shown here is derived from an EMBL/GenBank/DDBJ whole genome shotgun (WGS) entry which is preliminary data.</text>
</comment>
<evidence type="ECO:0000313" key="2">
    <source>
        <dbReference type="Proteomes" id="UP000234323"/>
    </source>
</evidence>
<accession>A0A2I1HAU0</accession>
<name>A0A2I1HAU0_9GLOM</name>
<gene>
    <name evidence="1" type="ORF">RhiirA4_475960</name>
</gene>